<keyword evidence="2" id="KW-1185">Reference proteome</keyword>
<comment type="caution">
    <text evidence="1">The sequence shown here is derived from an EMBL/GenBank/DDBJ whole genome shotgun (WGS) entry which is preliminary data.</text>
</comment>
<gene>
    <name evidence="1" type="ORF">CCMP2556_LOCUS46487</name>
</gene>
<reference evidence="1 2" key="1">
    <citation type="submission" date="2024-02" db="EMBL/GenBank/DDBJ databases">
        <authorList>
            <person name="Chen Y."/>
            <person name="Shah S."/>
            <person name="Dougan E. K."/>
            <person name="Thang M."/>
            <person name="Chan C."/>
        </authorList>
    </citation>
    <scope>NUCLEOTIDE SEQUENCE [LARGE SCALE GENOMIC DNA]</scope>
</reference>
<evidence type="ECO:0000313" key="2">
    <source>
        <dbReference type="Proteomes" id="UP001642484"/>
    </source>
</evidence>
<proteinExistence type="predicted"/>
<organism evidence="1 2">
    <name type="scientific">Durusdinium trenchii</name>
    <dbReference type="NCBI Taxonomy" id="1381693"/>
    <lineage>
        <taxon>Eukaryota</taxon>
        <taxon>Sar</taxon>
        <taxon>Alveolata</taxon>
        <taxon>Dinophyceae</taxon>
        <taxon>Suessiales</taxon>
        <taxon>Symbiodiniaceae</taxon>
        <taxon>Durusdinium</taxon>
    </lineage>
</organism>
<accession>A0ABP0RBY6</accession>
<dbReference type="Proteomes" id="UP001642484">
    <property type="component" value="Unassembled WGS sequence"/>
</dbReference>
<sequence>MRAFPPAWPKQPEAFTVVKQADDLLLKEDLWLADARDFLRNGPQWPMADMSKAPRTELPRRLQSVNFLAWQKGQTSQWLVAGLLGTPWRVETSVIHLPPRLEMWKMSKTWNWVVFLGPV</sequence>
<name>A0ABP0RBY6_9DINO</name>
<dbReference type="EMBL" id="CAXAMN010025805">
    <property type="protein sequence ID" value="CAK9098101.1"/>
    <property type="molecule type" value="Genomic_DNA"/>
</dbReference>
<evidence type="ECO:0000313" key="1">
    <source>
        <dbReference type="EMBL" id="CAK9098101.1"/>
    </source>
</evidence>
<protein>
    <submittedName>
        <fullName evidence="1">Uncharacterized protein</fullName>
    </submittedName>
</protein>